<keyword evidence="2" id="KW-1185">Reference proteome</keyword>
<comment type="caution">
    <text evidence="1">The sequence shown here is derived from an EMBL/GenBank/DDBJ whole genome shotgun (WGS) entry which is preliminary data.</text>
</comment>
<name>A0A9P4ULT1_9PEZI</name>
<dbReference type="SUPFAM" id="SSF48208">
    <property type="entry name" value="Six-hairpin glycosidases"/>
    <property type="match status" value="1"/>
</dbReference>
<dbReference type="GO" id="GO:0016787">
    <property type="term" value="F:hydrolase activity"/>
    <property type="evidence" value="ECO:0007669"/>
    <property type="project" value="UniProtKB-KW"/>
</dbReference>
<dbReference type="Gene3D" id="1.50.10.10">
    <property type="match status" value="3"/>
</dbReference>
<organism evidence="1 2">
    <name type="scientific">Polychaeton citri CBS 116435</name>
    <dbReference type="NCBI Taxonomy" id="1314669"/>
    <lineage>
        <taxon>Eukaryota</taxon>
        <taxon>Fungi</taxon>
        <taxon>Dikarya</taxon>
        <taxon>Ascomycota</taxon>
        <taxon>Pezizomycotina</taxon>
        <taxon>Dothideomycetes</taxon>
        <taxon>Dothideomycetidae</taxon>
        <taxon>Capnodiales</taxon>
        <taxon>Capnodiaceae</taxon>
        <taxon>Polychaeton</taxon>
    </lineage>
</organism>
<proteinExistence type="predicted"/>
<reference evidence="1" key="1">
    <citation type="journal article" date="2020" name="Stud. Mycol.">
        <title>101 Dothideomycetes genomes: a test case for predicting lifestyles and emergence of pathogens.</title>
        <authorList>
            <person name="Haridas S."/>
            <person name="Albert R."/>
            <person name="Binder M."/>
            <person name="Bloem J."/>
            <person name="Labutti K."/>
            <person name="Salamov A."/>
            <person name="Andreopoulos B."/>
            <person name="Baker S."/>
            <person name="Barry K."/>
            <person name="Bills G."/>
            <person name="Bluhm B."/>
            <person name="Cannon C."/>
            <person name="Castanera R."/>
            <person name="Culley D."/>
            <person name="Daum C."/>
            <person name="Ezra D."/>
            <person name="Gonzalez J."/>
            <person name="Henrissat B."/>
            <person name="Kuo A."/>
            <person name="Liang C."/>
            <person name="Lipzen A."/>
            <person name="Lutzoni F."/>
            <person name="Magnuson J."/>
            <person name="Mondo S."/>
            <person name="Nolan M."/>
            <person name="Ohm R."/>
            <person name="Pangilinan J."/>
            <person name="Park H.-J."/>
            <person name="Ramirez L."/>
            <person name="Alfaro M."/>
            <person name="Sun H."/>
            <person name="Tritt A."/>
            <person name="Yoshinaga Y."/>
            <person name="Zwiers L.-H."/>
            <person name="Turgeon B."/>
            <person name="Goodwin S."/>
            <person name="Spatafora J."/>
            <person name="Crous P."/>
            <person name="Grigoriev I."/>
        </authorList>
    </citation>
    <scope>NUCLEOTIDE SEQUENCE</scope>
    <source>
        <strain evidence="1">CBS 116435</strain>
    </source>
</reference>
<dbReference type="InterPro" id="IPR012341">
    <property type="entry name" value="6hp_glycosidase-like_sf"/>
</dbReference>
<evidence type="ECO:0000313" key="1">
    <source>
        <dbReference type="EMBL" id="KAF2717270.1"/>
    </source>
</evidence>
<dbReference type="OrthoDB" id="2305845at2759"/>
<sequence length="254" mass="28008">MELCRRKRSADIHGKIELLISNLVNTQHTKGEFLLRLNDGRIIDTKNEKTNDQTCLLWLDTWAKWAIYDLERIPCGRMQYVTYTVQHDRQLWDDTLTMMTVLPLANIGRLLGRLHYAEEDSSLFSGNLTVIMTAIAGSPSSHWIAQSSGASPENALKSHLVDTIEAQYPDGMRRTLLDVPEVDGSQLGASAAVGFAYGNLESIPKQHIGKERDGSTAQAAGAAVEQANPTVSSTGKDLQHYLATPLTSVPYGQQ</sequence>
<accession>A0A9P4ULT1</accession>
<gene>
    <name evidence="1" type="ORF">K431DRAFT_323290</name>
</gene>
<dbReference type="PANTHER" id="PTHR33886">
    <property type="entry name" value="UNSATURATED RHAMNOGALACTURONAN HYDROLASE (EUROFUNG)"/>
    <property type="match status" value="1"/>
</dbReference>
<dbReference type="PANTHER" id="PTHR33886:SF8">
    <property type="entry name" value="UNSATURATED RHAMNOGALACTURONAN HYDROLASE (EUROFUNG)"/>
    <property type="match status" value="1"/>
</dbReference>
<dbReference type="GO" id="GO:0005975">
    <property type="term" value="P:carbohydrate metabolic process"/>
    <property type="evidence" value="ECO:0007669"/>
    <property type="project" value="InterPro"/>
</dbReference>
<dbReference type="InterPro" id="IPR052043">
    <property type="entry name" value="PolySaccharide_Degr_Enz"/>
</dbReference>
<dbReference type="AlphaFoldDB" id="A0A9P4ULT1"/>
<dbReference type="Proteomes" id="UP000799441">
    <property type="component" value="Unassembled WGS sequence"/>
</dbReference>
<keyword evidence="1" id="KW-0378">Hydrolase</keyword>
<dbReference type="EMBL" id="MU003848">
    <property type="protein sequence ID" value="KAF2717270.1"/>
    <property type="molecule type" value="Genomic_DNA"/>
</dbReference>
<protein>
    <submittedName>
        <fullName evidence="1">Glycoside hydrolase family 105 protein</fullName>
    </submittedName>
</protein>
<dbReference type="InterPro" id="IPR008928">
    <property type="entry name" value="6-hairpin_glycosidase_sf"/>
</dbReference>
<evidence type="ECO:0000313" key="2">
    <source>
        <dbReference type="Proteomes" id="UP000799441"/>
    </source>
</evidence>